<name>A0A8D0KEQ8_SALMN</name>
<dbReference type="GeneTree" id="ENSGT00390000000410"/>
<keyword evidence="9" id="KW-0044">Antibiotic</keyword>
<dbReference type="Ensembl" id="ENSSMRT00000025695.1">
    <property type="protein sequence ID" value="ENSSMRP00000021954.1"/>
    <property type="gene ID" value="ENSSMRG00000017062.1"/>
</dbReference>
<evidence type="ECO:0000256" key="14">
    <source>
        <dbReference type="SAM" id="MobiDB-lite"/>
    </source>
</evidence>
<dbReference type="GO" id="GO:0044218">
    <property type="term" value="C:other organism cell membrane"/>
    <property type="evidence" value="ECO:0007669"/>
    <property type="project" value="UniProtKB-KW"/>
</dbReference>
<dbReference type="PANTHER" id="PTHR10206:SF4">
    <property type="entry name" value="NEUTROPHILIC GRANULE PROTEIN"/>
    <property type="match status" value="1"/>
</dbReference>
<comment type="subcellular location">
    <subcellularLocation>
        <location evidence="2">Secreted</location>
    </subcellularLocation>
    <subcellularLocation>
        <location evidence="1">Target cell membrane</location>
    </subcellularLocation>
</comment>
<evidence type="ECO:0000256" key="10">
    <source>
        <dbReference type="ARBA" id="ARBA00023136"/>
    </source>
</evidence>
<evidence type="ECO:0000256" key="3">
    <source>
        <dbReference type="ARBA" id="ARBA00005320"/>
    </source>
</evidence>
<evidence type="ECO:0000313" key="17">
    <source>
        <dbReference type="Proteomes" id="UP000694421"/>
    </source>
</evidence>
<feature type="chain" id="PRO_5034317307" description="Vipericidin" evidence="15">
    <location>
        <begin position="20"/>
        <end position="174"/>
    </location>
</feature>
<evidence type="ECO:0000256" key="12">
    <source>
        <dbReference type="ARBA" id="ARBA00023298"/>
    </source>
</evidence>
<evidence type="ECO:0000256" key="13">
    <source>
        <dbReference type="ARBA" id="ARBA00030320"/>
    </source>
</evidence>
<keyword evidence="11" id="KW-1015">Disulfide bond</keyword>
<evidence type="ECO:0000256" key="5">
    <source>
        <dbReference type="ARBA" id="ARBA00022529"/>
    </source>
</evidence>
<evidence type="ECO:0000256" key="15">
    <source>
        <dbReference type="SAM" id="SignalP"/>
    </source>
</evidence>
<dbReference type="InterPro" id="IPR001894">
    <property type="entry name" value="Cathelicidin-like"/>
</dbReference>
<evidence type="ECO:0000256" key="8">
    <source>
        <dbReference type="ARBA" id="ARBA00022729"/>
    </source>
</evidence>
<dbReference type="SUPFAM" id="SSF54403">
    <property type="entry name" value="Cystatin/monellin"/>
    <property type="match status" value="1"/>
</dbReference>
<organism evidence="16 17">
    <name type="scientific">Salvator merianae</name>
    <name type="common">Argentine black and white tegu</name>
    <name type="synonym">Tupinambis merianae</name>
    <dbReference type="NCBI Taxonomy" id="96440"/>
    <lineage>
        <taxon>Eukaryota</taxon>
        <taxon>Metazoa</taxon>
        <taxon>Chordata</taxon>
        <taxon>Craniata</taxon>
        <taxon>Vertebrata</taxon>
        <taxon>Euteleostomi</taxon>
        <taxon>Lepidosauria</taxon>
        <taxon>Squamata</taxon>
        <taxon>Bifurcata</taxon>
        <taxon>Unidentata</taxon>
        <taxon>Episquamata</taxon>
        <taxon>Laterata</taxon>
        <taxon>Teiioidea</taxon>
        <taxon>Teiidae</taxon>
        <taxon>Salvator</taxon>
    </lineage>
</organism>
<feature type="compositionally biased region" description="Basic and acidic residues" evidence="14">
    <location>
        <begin position="127"/>
        <end position="143"/>
    </location>
</feature>
<keyword evidence="12" id="KW-1053">Target membrane</keyword>
<proteinExistence type="inferred from homology"/>
<keyword evidence="7" id="KW-0165">Cleavage on pair of basic residues</keyword>
<dbReference type="Pfam" id="PF00666">
    <property type="entry name" value="Cathelicidins"/>
    <property type="match status" value="1"/>
</dbReference>
<keyword evidence="5" id="KW-0929">Antimicrobial</keyword>
<keyword evidence="10" id="KW-0472">Membrane</keyword>
<sequence length="174" mass="19558">MKSSSWGILLLAGLAAASATLPTQKPPLTFEKMVELAVGLYNQKSGENSTFKLLKASPQPSWDASSELPQKFNVTIKATECQTKEKDSEEKCGIQDGKVVKQCSGYFFPKENPPMIVMSCEEAGEKEEEKKDKNEEPQQERAKRSLRKWAKKAKKRIQKFFKKRKIVVAGSIPF</sequence>
<accession>A0A8D0KEQ8</accession>
<dbReference type="Proteomes" id="UP000694421">
    <property type="component" value="Unplaced"/>
</dbReference>
<keyword evidence="6" id="KW-1052">Target cell membrane</keyword>
<evidence type="ECO:0000256" key="6">
    <source>
        <dbReference type="ARBA" id="ARBA00022537"/>
    </source>
</evidence>
<evidence type="ECO:0000313" key="16">
    <source>
        <dbReference type="Ensembl" id="ENSSMRP00000021954.1"/>
    </source>
</evidence>
<evidence type="ECO:0000256" key="9">
    <source>
        <dbReference type="ARBA" id="ARBA00023022"/>
    </source>
</evidence>
<reference evidence="16" key="2">
    <citation type="submission" date="2025-09" db="UniProtKB">
        <authorList>
            <consortium name="Ensembl"/>
        </authorList>
    </citation>
    <scope>IDENTIFICATION</scope>
</reference>
<feature type="region of interest" description="Disordered" evidence="14">
    <location>
        <begin position="122"/>
        <end position="150"/>
    </location>
</feature>
<evidence type="ECO:0000256" key="1">
    <source>
        <dbReference type="ARBA" id="ARBA00004175"/>
    </source>
</evidence>
<dbReference type="PANTHER" id="PTHR10206">
    <property type="entry name" value="CATHELICIDIN"/>
    <property type="match status" value="1"/>
</dbReference>
<keyword evidence="17" id="KW-1185">Reference proteome</keyword>
<evidence type="ECO:0000256" key="11">
    <source>
        <dbReference type="ARBA" id="ARBA00023157"/>
    </source>
</evidence>
<dbReference type="InterPro" id="IPR046350">
    <property type="entry name" value="Cystatin_sf"/>
</dbReference>
<comment type="similarity">
    <text evidence="3">Belongs to the cathelicidin family.</text>
</comment>
<dbReference type="GO" id="GO:0005615">
    <property type="term" value="C:extracellular space"/>
    <property type="evidence" value="ECO:0007669"/>
    <property type="project" value="TreeGrafter"/>
</dbReference>
<evidence type="ECO:0000256" key="2">
    <source>
        <dbReference type="ARBA" id="ARBA00004613"/>
    </source>
</evidence>
<evidence type="ECO:0000256" key="7">
    <source>
        <dbReference type="ARBA" id="ARBA00022685"/>
    </source>
</evidence>
<dbReference type="AlphaFoldDB" id="A0A8D0KEQ8"/>
<evidence type="ECO:0000256" key="4">
    <source>
        <dbReference type="ARBA" id="ARBA00022525"/>
    </source>
</evidence>
<dbReference type="Gene3D" id="3.10.450.10">
    <property type="match status" value="1"/>
</dbReference>
<reference evidence="16" key="1">
    <citation type="submission" date="2025-08" db="UniProtKB">
        <authorList>
            <consortium name="Ensembl"/>
        </authorList>
    </citation>
    <scope>IDENTIFICATION</scope>
</reference>
<dbReference type="GO" id="GO:0042742">
    <property type="term" value="P:defense response to bacterium"/>
    <property type="evidence" value="ECO:0007669"/>
    <property type="project" value="UniProtKB-KW"/>
</dbReference>
<feature type="signal peptide" evidence="15">
    <location>
        <begin position="1"/>
        <end position="19"/>
    </location>
</feature>
<keyword evidence="4" id="KW-0964">Secreted</keyword>
<keyword evidence="8 15" id="KW-0732">Signal</keyword>
<protein>
    <recommendedName>
        <fullName evidence="13">Vipericidin</fullName>
    </recommendedName>
</protein>